<dbReference type="SMART" id="SM00304">
    <property type="entry name" value="HAMP"/>
    <property type="match status" value="2"/>
</dbReference>
<dbReference type="SMART" id="SM00283">
    <property type="entry name" value="MA"/>
    <property type="match status" value="1"/>
</dbReference>
<evidence type="ECO:0000256" key="4">
    <source>
        <dbReference type="SAM" id="Coils"/>
    </source>
</evidence>
<dbReference type="PROSITE" id="PS50885">
    <property type="entry name" value="HAMP"/>
    <property type="match status" value="2"/>
</dbReference>
<dbReference type="CDD" id="cd11386">
    <property type="entry name" value="MCP_signal"/>
    <property type="match status" value="1"/>
</dbReference>
<dbReference type="InterPro" id="IPR013655">
    <property type="entry name" value="PAS_fold_3"/>
</dbReference>
<name>A0ABP9Q864_9RHOO</name>
<keyword evidence="1" id="KW-0488">Methylation</keyword>
<dbReference type="Pfam" id="PF00015">
    <property type="entry name" value="MCPsignal"/>
    <property type="match status" value="1"/>
</dbReference>
<evidence type="ECO:0000256" key="3">
    <source>
        <dbReference type="PROSITE-ProRule" id="PRU00284"/>
    </source>
</evidence>
<dbReference type="PANTHER" id="PTHR43531:SF14">
    <property type="entry name" value="METHYL-ACCEPTING CHEMOTAXIS PROTEIN I-RELATED"/>
    <property type="match status" value="1"/>
</dbReference>
<dbReference type="Pfam" id="PF00672">
    <property type="entry name" value="HAMP"/>
    <property type="match status" value="1"/>
</dbReference>
<evidence type="ECO:0000259" key="8">
    <source>
        <dbReference type="PROSITE" id="PS50885"/>
    </source>
</evidence>
<organism evidence="9 10">
    <name type="scientific">Viridibacterium curvum</name>
    <dbReference type="NCBI Taxonomy" id="1101404"/>
    <lineage>
        <taxon>Bacteria</taxon>
        <taxon>Pseudomonadati</taxon>
        <taxon>Pseudomonadota</taxon>
        <taxon>Betaproteobacteria</taxon>
        <taxon>Rhodocyclales</taxon>
        <taxon>Rhodocyclaceae</taxon>
        <taxon>Viridibacterium</taxon>
    </lineage>
</organism>
<dbReference type="PROSITE" id="PS50112">
    <property type="entry name" value="PAS"/>
    <property type="match status" value="1"/>
</dbReference>
<dbReference type="RefSeq" id="WP_345530997.1">
    <property type="nucleotide sequence ID" value="NZ_BAABLD010000002.1"/>
</dbReference>
<dbReference type="SUPFAM" id="SSF55785">
    <property type="entry name" value="PYP-like sensor domain (PAS domain)"/>
    <property type="match status" value="1"/>
</dbReference>
<dbReference type="Pfam" id="PF08447">
    <property type="entry name" value="PAS_3"/>
    <property type="match status" value="1"/>
</dbReference>
<dbReference type="InterPro" id="IPR004089">
    <property type="entry name" value="MCPsignal_dom"/>
</dbReference>
<dbReference type="SUPFAM" id="SSF58104">
    <property type="entry name" value="Methyl-accepting chemotaxis protein (MCP) signaling domain"/>
    <property type="match status" value="1"/>
</dbReference>
<dbReference type="PANTHER" id="PTHR43531">
    <property type="entry name" value="PROTEIN ICFG"/>
    <property type="match status" value="1"/>
</dbReference>
<evidence type="ECO:0000313" key="9">
    <source>
        <dbReference type="EMBL" id="GAA5158221.1"/>
    </source>
</evidence>
<gene>
    <name evidence="9" type="ORF">GCM10025770_02400</name>
</gene>
<keyword evidence="5" id="KW-1133">Transmembrane helix</keyword>
<protein>
    <recommendedName>
        <fullName evidence="11">PAS domain S-box protein</fullName>
    </recommendedName>
</protein>
<feature type="domain" description="Methyl-accepting transducer" evidence="6">
    <location>
        <begin position="498"/>
        <end position="727"/>
    </location>
</feature>
<dbReference type="Gene3D" id="1.10.287.950">
    <property type="entry name" value="Methyl-accepting chemotaxis protein"/>
    <property type="match status" value="1"/>
</dbReference>
<dbReference type="CDD" id="cd00130">
    <property type="entry name" value="PAS"/>
    <property type="match status" value="1"/>
</dbReference>
<dbReference type="InterPro" id="IPR051310">
    <property type="entry name" value="MCP_chemotaxis"/>
</dbReference>
<feature type="domain" description="HAMP" evidence="8">
    <location>
        <begin position="219"/>
        <end position="271"/>
    </location>
</feature>
<evidence type="ECO:0000256" key="2">
    <source>
        <dbReference type="ARBA" id="ARBA00029447"/>
    </source>
</evidence>
<comment type="similarity">
    <text evidence="2">Belongs to the methyl-accepting chemotaxis (MCP) protein family.</text>
</comment>
<dbReference type="EMBL" id="BAABLD010000002">
    <property type="protein sequence ID" value="GAA5158221.1"/>
    <property type="molecule type" value="Genomic_DNA"/>
</dbReference>
<dbReference type="InterPro" id="IPR003660">
    <property type="entry name" value="HAMP_dom"/>
</dbReference>
<dbReference type="Proteomes" id="UP001500547">
    <property type="component" value="Unassembled WGS sequence"/>
</dbReference>
<dbReference type="Pfam" id="PF18947">
    <property type="entry name" value="HAMP_2"/>
    <property type="match status" value="1"/>
</dbReference>
<keyword evidence="5" id="KW-0812">Transmembrane</keyword>
<feature type="domain" description="PAS" evidence="7">
    <location>
        <begin position="25"/>
        <end position="50"/>
    </location>
</feature>
<keyword evidence="3" id="KW-0807">Transducer</keyword>
<dbReference type="Pfam" id="PF13188">
    <property type="entry name" value="PAS_8"/>
    <property type="match status" value="1"/>
</dbReference>
<keyword evidence="5" id="KW-0472">Membrane</keyword>
<evidence type="ECO:0000256" key="1">
    <source>
        <dbReference type="ARBA" id="ARBA00022481"/>
    </source>
</evidence>
<proteinExistence type="inferred from homology"/>
<dbReference type="SMART" id="SM00091">
    <property type="entry name" value="PAS"/>
    <property type="match status" value="2"/>
</dbReference>
<evidence type="ECO:0000259" key="7">
    <source>
        <dbReference type="PROSITE" id="PS50112"/>
    </source>
</evidence>
<keyword evidence="10" id="KW-1185">Reference proteome</keyword>
<dbReference type="Gene3D" id="6.10.340.10">
    <property type="match status" value="1"/>
</dbReference>
<evidence type="ECO:0008006" key="11">
    <source>
        <dbReference type="Google" id="ProtNLM"/>
    </source>
</evidence>
<evidence type="ECO:0000313" key="10">
    <source>
        <dbReference type="Proteomes" id="UP001500547"/>
    </source>
</evidence>
<evidence type="ECO:0000259" key="6">
    <source>
        <dbReference type="PROSITE" id="PS50111"/>
    </source>
</evidence>
<reference evidence="10" key="1">
    <citation type="journal article" date="2019" name="Int. J. Syst. Evol. Microbiol.">
        <title>The Global Catalogue of Microorganisms (GCM) 10K type strain sequencing project: providing services to taxonomists for standard genome sequencing and annotation.</title>
        <authorList>
            <consortium name="The Broad Institute Genomics Platform"/>
            <consortium name="The Broad Institute Genome Sequencing Center for Infectious Disease"/>
            <person name="Wu L."/>
            <person name="Ma J."/>
        </authorList>
    </citation>
    <scope>NUCLEOTIDE SEQUENCE [LARGE SCALE GENOMIC DNA]</scope>
    <source>
        <strain evidence="10">JCM 18715</strain>
    </source>
</reference>
<dbReference type="Gene3D" id="3.30.450.20">
    <property type="entry name" value="PAS domain"/>
    <property type="match status" value="2"/>
</dbReference>
<dbReference type="PROSITE" id="PS50111">
    <property type="entry name" value="CHEMOTAXIS_TRANSDUC_2"/>
    <property type="match status" value="1"/>
</dbReference>
<dbReference type="SUPFAM" id="SSF158472">
    <property type="entry name" value="HAMP domain-like"/>
    <property type="match status" value="1"/>
</dbReference>
<accession>A0ABP9Q864</accession>
<comment type="caution">
    <text evidence="9">The sequence shown here is derived from an EMBL/GenBank/DDBJ whole genome shotgun (WGS) entry which is preliminary data.</text>
</comment>
<feature type="coiled-coil region" evidence="4">
    <location>
        <begin position="517"/>
        <end position="544"/>
    </location>
</feature>
<dbReference type="InterPro" id="IPR035965">
    <property type="entry name" value="PAS-like_dom_sf"/>
</dbReference>
<keyword evidence="4" id="KW-0175">Coiled coil</keyword>
<feature type="transmembrane region" description="Helical" evidence="5">
    <location>
        <begin position="197"/>
        <end position="217"/>
    </location>
</feature>
<feature type="domain" description="HAMP" evidence="8">
    <location>
        <begin position="441"/>
        <end position="493"/>
    </location>
</feature>
<evidence type="ECO:0000256" key="5">
    <source>
        <dbReference type="SAM" id="Phobius"/>
    </source>
</evidence>
<dbReference type="NCBIfam" id="TIGR00229">
    <property type="entry name" value="sensory_box"/>
    <property type="match status" value="1"/>
</dbReference>
<feature type="transmembrane region" description="Helical" evidence="5">
    <location>
        <begin position="170"/>
        <end position="188"/>
    </location>
</feature>
<sequence>MRINMPVTNHELPLGQDTMIVSKTDTKGRITYVNRDFIDISGFTETELIGAPHNIVRHPDMPPEAFADLWRSLSEGLPWIGMVKNRCKNGDHYWVEAHAAPMFENGVVTGYISVRRTPTRAQVESAEQAYREFREGRAKGLCVRRGRVISKNKARIEDLADRFSMQVRALMVYGVMAAMMLVAVWLGLDKAEGGERTALIGLGGAGLALGGLMSWWFSRYVVVPLQQVTTVARAVVMGNYTSRMEITRNDEVGRVFHALEAMQSRLGFDLAESRRAAEETQRIKIGLDNVATNVMIADRDYNIIYMNRAIVQMLSAAEADIRRDLPAFNVATLMGSNIDVFHKNPAHQRGMLAGLKSTHNATVKLGGRTFSLGVTPVFTDKGDRIGTAVEWVDRTDEVAAEEEVAGLIEAAGNGDFTRQLSVVGKSGFFKTLAEGLNRLTGAVSAGLADVASVLKAIAQGDLTRQITADYRGTLGQIKADTNATVEQLREVVGGIQHAVEAVSTASGEIASGNADLSSRTEEQASSLEETASSMEELNATVKQNAGNAVEAQRLAEASNEVARQGGEMVREVVTTMAEIQQSSKKIADIISVIDSIAFQTNILALNAAVEAARAGEQGRGFAVVASEVRNLAQRSAQAAREIKGLIADSVARVDGGVQLVEQAGGTIGSLVERFQSLSALVTEIAQSSKEQASGIEQVTQAVAQMESVTQQNAALVEEAAAAAESLSDQARTLRDASSIFTL</sequence>
<dbReference type="InterPro" id="IPR000014">
    <property type="entry name" value="PAS"/>
</dbReference>
<dbReference type="CDD" id="cd06225">
    <property type="entry name" value="HAMP"/>
    <property type="match status" value="1"/>
</dbReference>